<evidence type="ECO:0000259" key="3">
    <source>
        <dbReference type="PROSITE" id="PS50076"/>
    </source>
</evidence>
<feature type="compositionally biased region" description="Polar residues" evidence="2">
    <location>
        <begin position="439"/>
        <end position="467"/>
    </location>
</feature>
<name>A0A2N3N9M0_9PEZI</name>
<dbReference type="InterPro" id="IPR018253">
    <property type="entry name" value="DnaJ_domain_CS"/>
</dbReference>
<protein>
    <recommendedName>
        <fullName evidence="3">J domain-containing protein</fullName>
    </recommendedName>
</protein>
<gene>
    <name evidence="4" type="ORF">jhhlp_003686</name>
</gene>
<dbReference type="PANTHER" id="PTHR44145">
    <property type="entry name" value="DNAJ HOMOLOG SUBFAMILY A MEMBER 3, MITOCHONDRIAL"/>
    <property type="match status" value="1"/>
</dbReference>
<feature type="compositionally biased region" description="Polar residues" evidence="2">
    <location>
        <begin position="551"/>
        <end position="563"/>
    </location>
</feature>
<dbReference type="CDD" id="cd06257">
    <property type="entry name" value="DnaJ"/>
    <property type="match status" value="1"/>
</dbReference>
<evidence type="ECO:0000313" key="5">
    <source>
        <dbReference type="Proteomes" id="UP000233524"/>
    </source>
</evidence>
<feature type="compositionally biased region" description="Basic and acidic residues" evidence="2">
    <location>
        <begin position="311"/>
        <end position="323"/>
    </location>
</feature>
<dbReference type="STRING" id="41688.A0A2N3N9M0"/>
<dbReference type="Gene3D" id="1.10.287.110">
    <property type="entry name" value="DnaJ domain"/>
    <property type="match status" value="1"/>
</dbReference>
<reference evidence="4 5" key="1">
    <citation type="journal article" date="2017" name="G3 (Bethesda)">
        <title>First Draft Genome Sequence of the Pathogenic Fungus Lomentospora prolificans (Formerly Scedosporium prolificans).</title>
        <authorList>
            <person name="Luo R."/>
            <person name="Zimin A."/>
            <person name="Workman R."/>
            <person name="Fan Y."/>
            <person name="Pertea G."/>
            <person name="Grossman N."/>
            <person name="Wear M.P."/>
            <person name="Jia B."/>
            <person name="Miller H."/>
            <person name="Casadevall A."/>
            <person name="Timp W."/>
            <person name="Zhang S.X."/>
            <person name="Salzberg S.L."/>
        </authorList>
    </citation>
    <scope>NUCLEOTIDE SEQUENCE [LARGE SCALE GENOMIC DNA]</scope>
    <source>
        <strain evidence="4 5">JHH-5317</strain>
    </source>
</reference>
<evidence type="ECO:0000313" key="4">
    <source>
        <dbReference type="EMBL" id="PKS09072.1"/>
    </source>
</evidence>
<dbReference type="PANTHER" id="PTHR44145:SF3">
    <property type="entry name" value="DNAJ HOMOLOG SUBFAMILY A MEMBER 3, MITOCHONDRIAL"/>
    <property type="match status" value="1"/>
</dbReference>
<dbReference type="InterPro" id="IPR051938">
    <property type="entry name" value="Apopto_cytoskel_mod"/>
</dbReference>
<organism evidence="4 5">
    <name type="scientific">Lomentospora prolificans</name>
    <dbReference type="NCBI Taxonomy" id="41688"/>
    <lineage>
        <taxon>Eukaryota</taxon>
        <taxon>Fungi</taxon>
        <taxon>Dikarya</taxon>
        <taxon>Ascomycota</taxon>
        <taxon>Pezizomycotina</taxon>
        <taxon>Sordariomycetes</taxon>
        <taxon>Hypocreomycetidae</taxon>
        <taxon>Microascales</taxon>
        <taxon>Microascaceae</taxon>
        <taxon>Lomentospora</taxon>
    </lineage>
</organism>
<dbReference type="PROSITE" id="PS00636">
    <property type="entry name" value="DNAJ_1"/>
    <property type="match status" value="1"/>
</dbReference>
<feature type="compositionally biased region" description="Polar residues" evidence="2">
    <location>
        <begin position="226"/>
        <end position="235"/>
    </location>
</feature>
<dbReference type="SMART" id="SM00271">
    <property type="entry name" value="DnaJ"/>
    <property type="match status" value="1"/>
</dbReference>
<keyword evidence="5" id="KW-1185">Reference proteome</keyword>
<feature type="compositionally biased region" description="Pro residues" evidence="2">
    <location>
        <begin position="131"/>
        <end position="140"/>
    </location>
</feature>
<keyword evidence="1" id="KW-0143">Chaperone</keyword>
<feature type="compositionally biased region" description="Basic and acidic residues" evidence="2">
    <location>
        <begin position="289"/>
        <end position="298"/>
    </location>
</feature>
<feature type="compositionally biased region" description="Basic and acidic residues" evidence="2">
    <location>
        <begin position="529"/>
        <end position="545"/>
    </location>
</feature>
<evidence type="ECO:0000256" key="2">
    <source>
        <dbReference type="SAM" id="MobiDB-lite"/>
    </source>
</evidence>
<comment type="caution">
    <text evidence="4">The sequence shown here is derived from an EMBL/GenBank/DDBJ whole genome shotgun (WGS) entry which is preliminary data.</text>
</comment>
<dbReference type="VEuPathDB" id="FungiDB:jhhlp_003686"/>
<dbReference type="Pfam" id="PF00226">
    <property type="entry name" value="DnaJ"/>
    <property type="match status" value="1"/>
</dbReference>
<evidence type="ECO:0000256" key="1">
    <source>
        <dbReference type="ARBA" id="ARBA00023186"/>
    </source>
</evidence>
<dbReference type="SUPFAM" id="SSF46565">
    <property type="entry name" value="Chaperone J-domain"/>
    <property type="match status" value="1"/>
</dbReference>
<dbReference type="InterPro" id="IPR001623">
    <property type="entry name" value="DnaJ_domain"/>
</dbReference>
<dbReference type="OrthoDB" id="10250354at2759"/>
<proteinExistence type="predicted"/>
<feature type="compositionally biased region" description="Polar residues" evidence="2">
    <location>
        <begin position="359"/>
        <end position="371"/>
    </location>
</feature>
<dbReference type="Proteomes" id="UP000233524">
    <property type="component" value="Unassembled WGS sequence"/>
</dbReference>
<dbReference type="PROSITE" id="PS50076">
    <property type="entry name" value="DNAJ_2"/>
    <property type="match status" value="1"/>
</dbReference>
<sequence>MALTYEPERDFYKLLGLTGPTGVTEQVVRQAYLKCARKSHPDRDRSNQAATENFQDIHQAYEILKDDTKRAKYDKLRLEAIRREDARKREEDRKRANEDFGRGRNRRRTAGASTQQFGPEKYFPHDRAPKPNTPNKPPPGVYTAWAEMGRANAGKFGEATSTQSRTQKPAADAKPRAPTSKTPRKPAAQRAGSFAHWAKEQMTADESPKNGYRPNSSTMGDEPRAKSSSYASTPRSEIPRPTMPGGMSDTDSDPIESILKGRASQPYQRVHGERTRIFDGPAPTTSSEEESRGRRPTKDASTPSRSSRTNESGDKQQANEDTRFQANGQAHGPPPPIPPRNAFTKQPTGDTGSWFVPKDQQNSAFQFTAGSPDTAETPLRRSRSSGFIGRKGSPAKRPRPAAESAERSPVVEDSPNVKFDPKDWSDIGPQAFIPRPSERTQVSPTRNARSTLKKSTTSRPASNTRHPTVSDEVEEPAANANIKPTRSRTSGVGGVDSPLAMDIDSPPRTMFSTPTQPAARARAMPVEPSKPEWRAGKPSEGKAKVDAASAGTRSTLKPTTGGSEDTDEFRATLSELKNVPPFVPQGTGLSSIGDLKSSLPHTSLPSENIPIKPERKQPRVLDIPQPPVAPIFPAQLGANGIRPTPDIINTYRRAFDTYQSLWSAYNHIMVGHFKERQKQIAEAAASTRKDIGAEKQRIREQKEWARQDREVRRRWSEACDNHERQLEIHHSLLEKMSLA</sequence>
<feature type="compositionally biased region" description="Basic and acidic residues" evidence="2">
    <location>
        <begin position="79"/>
        <end position="102"/>
    </location>
</feature>
<dbReference type="InParanoid" id="A0A2N3N9M0"/>
<dbReference type="InterPro" id="IPR036869">
    <property type="entry name" value="J_dom_sf"/>
</dbReference>
<feature type="region of interest" description="Disordered" evidence="2">
    <location>
        <begin position="79"/>
        <end position="566"/>
    </location>
</feature>
<feature type="domain" description="J" evidence="3">
    <location>
        <begin position="10"/>
        <end position="77"/>
    </location>
</feature>
<dbReference type="EMBL" id="NLAX01000010">
    <property type="protein sequence ID" value="PKS09072.1"/>
    <property type="molecule type" value="Genomic_DNA"/>
</dbReference>
<dbReference type="PRINTS" id="PR00625">
    <property type="entry name" value="JDOMAIN"/>
</dbReference>
<dbReference type="AlphaFoldDB" id="A0A2N3N9M0"/>
<accession>A0A2N3N9M0</accession>
<feature type="compositionally biased region" description="Polar residues" evidence="2">
    <location>
        <begin position="299"/>
        <end position="310"/>
    </location>
</feature>